<dbReference type="AlphaFoldDB" id="A0A1M5LKT5"/>
<dbReference type="OrthoDB" id="7839302at2"/>
<evidence type="ECO:0000259" key="1">
    <source>
        <dbReference type="Pfam" id="PF05117"/>
    </source>
</evidence>
<gene>
    <name evidence="3" type="ORF">SAMN04488109_1255</name>
</gene>
<dbReference type="Gene3D" id="3.30.70.970">
    <property type="entry name" value="RraB-like"/>
    <property type="match status" value="1"/>
</dbReference>
<dbReference type="STRING" id="947013.SAMN04488109_1255"/>
<dbReference type="Pfam" id="PF06877">
    <property type="entry name" value="RraB"/>
    <property type="match status" value="1"/>
</dbReference>
<dbReference type="Proteomes" id="UP000184212">
    <property type="component" value="Unassembled WGS sequence"/>
</dbReference>
<feature type="domain" description="DUF695" evidence="1">
    <location>
        <begin position="25"/>
        <end position="158"/>
    </location>
</feature>
<proteinExistence type="predicted"/>
<dbReference type="InterPro" id="IPR016097">
    <property type="entry name" value="DUF695"/>
</dbReference>
<evidence type="ECO:0000313" key="3">
    <source>
        <dbReference type="EMBL" id="SHG65299.1"/>
    </source>
</evidence>
<protein>
    <submittedName>
        <fullName evidence="3">TIGR01619 family protein</fullName>
    </submittedName>
</protein>
<dbReference type="InterPro" id="IPR036701">
    <property type="entry name" value="RraB-like_sf"/>
</dbReference>
<dbReference type="Pfam" id="PF05117">
    <property type="entry name" value="DUF695"/>
    <property type="match status" value="1"/>
</dbReference>
<keyword evidence="4" id="KW-1185">Reference proteome</keyword>
<name>A0A1M5LKT5_9BACT</name>
<reference evidence="3 4" key="1">
    <citation type="submission" date="2016-11" db="EMBL/GenBank/DDBJ databases">
        <authorList>
            <person name="Jaros S."/>
            <person name="Januszkiewicz K."/>
            <person name="Wedrychowicz H."/>
        </authorList>
    </citation>
    <scope>NUCLEOTIDE SEQUENCE [LARGE SCALE GENOMIC DNA]</scope>
    <source>
        <strain evidence="3 4">DSM 24574</strain>
    </source>
</reference>
<dbReference type="SUPFAM" id="SSF89946">
    <property type="entry name" value="Hypothetical protein VC0424"/>
    <property type="match status" value="1"/>
</dbReference>
<accession>A0A1M5LKT5</accession>
<sequence length="271" mass="32230">MISTSVYVDQEREQVLSYLPMNHEQEWDFYFSNVDGKPGSFYLDMGLKDVAPVNSMPHFFCVSLKMNDPREDGLSSDREYDTLIEIENHLEDGIKDKRDIVYAGRLTFNGMREFYFYTADPLLVEKTISESLVRFPNYACDFEVKDDKEWLYYLDFMYPDPRQVQSILNRRVIDSLEKNGDKLTKPREVNHWIYFRSIEAREKFIEQVKEKGFNIDGVETLNDREFKYQLRISRVDGVRHRDVNQYVLYLWELAGELDGEYDGWETSIEAE</sequence>
<feature type="domain" description="Regulator of ribonuclease activity B" evidence="2">
    <location>
        <begin position="168"/>
        <end position="266"/>
    </location>
</feature>
<organism evidence="3 4">
    <name type="scientific">Chryseolinea serpens</name>
    <dbReference type="NCBI Taxonomy" id="947013"/>
    <lineage>
        <taxon>Bacteria</taxon>
        <taxon>Pseudomonadati</taxon>
        <taxon>Bacteroidota</taxon>
        <taxon>Cytophagia</taxon>
        <taxon>Cytophagales</taxon>
        <taxon>Fulvivirgaceae</taxon>
        <taxon>Chryseolinea</taxon>
    </lineage>
</organism>
<dbReference type="EMBL" id="FQWQ01000001">
    <property type="protein sequence ID" value="SHG65299.1"/>
    <property type="molecule type" value="Genomic_DNA"/>
</dbReference>
<dbReference type="InterPro" id="IPR009671">
    <property type="entry name" value="RraB_dom"/>
</dbReference>
<evidence type="ECO:0000313" key="4">
    <source>
        <dbReference type="Proteomes" id="UP000184212"/>
    </source>
</evidence>
<evidence type="ECO:0000259" key="2">
    <source>
        <dbReference type="Pfam" id="PF06877"/>
    </source>
</evidence>